<evidence type="ECO:0000256" key="10">
    <source>
        <dbReference type="PROSITE-ProRule" id="PRU00169"/>
    </source>
</evidence>
<keyword evidence="3 10" id="KW-0597">Phosphoprotein</keyword>
<dbReference type="PANTHER" id="PTHR45526:SF1">
    <property type="entry name" value="TRANSCRIPTIONAL REGULATORY PROTEIN DCUR-RELATED"/>
    <property type="match status" value="1"/>
</dbReference>
<keyword evidence="8 9" id="KW-0804">Transcription</keyword>
<sequence>MKTAMRVLIVEDDPMVMRLNVDYLARLDGIELVGQCESVPAALEMLEREPVDLLLLDVYLRNRSGLEVLRHLRAQDRNTDAVLITAASEIDTVRAAQRLGARDYLVKPFSFERFRDAIETCRRARESLSRLPDQLGQGDIDRLFSQPAAVEVRRPGDLPKGLTPASLAQVAQAILALEDDGFTSETLLPATGMSRVSVRKYLKHLNDMQLLEESFHYGQIGRPSFRYRCLDRAALQRLAQG</sequence>
<evidence type="ECO:0000256" key="8">
    <source>
        <dbReference type="ARBA" id="ARBA00023163"/>
    </source>
</evidence>
<accession>A0A023WXU1</accession>
<keyword evidence="4 9" id="KW-0902">Two-component regulatory system</keyword>
<dbReference type="InterPro" id="IPR011006">
    <property type="entry name" value="CheY-like_superfamily"/>
</dbReference>
<organism evidence="12 13">
    <name type="scientific">Stutzerimonas stutzeri</name>
    <name type="common">Pseudomonas stutzeri</name>
    <dbReference type="NCBI Taxonomy" id="316"/>
    <lineage>
        <taxon>Bacteria</taxon>
        <taxon>Pseudomonadati</taxon>
        <taxon>Pseudomonadota</taxon>
        <taxon>Gammaproteobacteria</taxon>
        <taxon>Pseudomonadales</taxon>
        <taxon>Pseudomonadaceae</taxon>
        <taxon>Stutzerimonas</taxon>
    </lineage>
</organism>
<name>A0A023WXU1_STUST</name>
<dbReference type="InterPro" id="IPR001789">
    <property type="entry name" value="Sig_transdc_resp-reg_receiver"/>
</dbReference>
<dbReference type="EMBL" id="CP007509">
    <property type="protein sequence ID" value="AHY44609.1"/>
    <property type="molecule type" value="Genomic_DNA"/>
</dbReference>
<keyword evidence="2 9" id="KW-0963">Cytoplasm</keyword>
<dbReference type="PANTHER" id="PTHR45526">
    <property type="entry name" value="TRANSCRIPTIONAL REGULATORY PROTEIN DPIA"/>
    <property type="match status" value="1"/>
</dbReference>
<dbReference type="InterPro" id="IPR024187">
    <property type="entry name" value="Sig_transdc_resp-reg_cit/mal"/>
</dbReference>
<evidence type="ECO:0000256" key="5">
    <source>
        <dbReference type="ARBA" id="ARBA00023015"/>
    </source>
</evidence>
<evidence type="ECO:0000256" key="2">
    <source>
        <dbReference type="ARBA" id="ARBA00022490"/>
    </source>
</evidence>
<reference evidence="12 13" key="1">
    <citation type="submission" date="2014-03" db="EMBL/GenBank/DDBJ databases">
        <title>Complete genome sequence of Pseudomonas stutzeri 19SMN4.</title>
        <authorList>
            <person name="Brunet-Galmes I."/>
            <person name="Nogales B."/>
            <person name="Busquets A."/>
            <person name="Pena A."/>
            <person name="Gomila M."/>
            <person name="Garcia-Valdes E."/>
            <person name="Lalucat J."/>
            <person name="Bennasar A."/>
            <person name="Bosch R."/>
        </authorList>
    </citation>
    <scope>NUCLEOTIDE SEQUENCE [LARGE SCALE GENOMIC DNA]</scope>
    <source>
        <strain evidence="12 13">19SMN4</strain>
    </source>
</reference>
<keyword evidence="5 9" id="KW-0805">Transcription regulation</keyword>
<keyword evidence="6 9" id="KW-0238">DNA-binding</keyword>
<evidence type="ECO:0000256" key="4">
    <source>
        <dbReference type="ARBA" id="ARBA00023012"/>
    </source>
</evidence>
<protein>
    <recommendedName>
        <fullName evidence="9">Transcriptional regulatory protein</fullName>
    </recommendedName>
</protein>
<dbReference type="PATRIC" id="fig|316.97.peg.3971"/>
<dbReference type="Gene3D" id="3.40.50.2300">
    <property type="match status" value="1"/>
</dbReference>
<feature type="modified residue" description="4-aspartylphosphate" evidence="10">
    <location>
        <position position="57"/>
    </location>
</feature>
<proteinExistence type="predicted"/>
<dbReference type="GO" id="GO:0003677">
    <property type="term" value="F:DNA binding"/>
    <property type="evidence" value="ECO:0007669"/>
    <property type="project" value="UniProtKB-KW"/>
</dbReference>
<evidence type="ECO:0000256" key="1">
    <source>
        <dbReference type="ARBA" id="ARBA00004496"/>
    </source>
</evidence>
<dbReference type="KEGG" id="pstu:UIB01_19870"/>
<evidence type="ECO:0000259" key="11">
    <source>
        <dbReference type="PROSITE" id="PS50110"/>
    </source>
</evidence>
<keyword evidence="7 9" id="KW-0010">Activator</keyword>
<gene>
    <name evidence="12" type="ORF">UIB01_19870</name>
</gene>
<evidence type="ECO:0000313" key="12">
    <source>
        <dbReference type="EMBL" id="AHY44609.1"/>
    </source>
</evidence>
<evidence type="ECO:0000313" key="13">
    <source>
        <dbReference type="Proteomes" id="UP000025238"/>
    </source>
</evidence>
<dbReference type="InterPro" id="IPR051271">
    <property type="entry name" value="2C-system_Tx_regulators"/>
</dbReference>
<evidence type="ECO:0000256" key="9">
    <source>
        <dbReference type="PIRNR" id="PIRNR006171"/>
    </source>
</evidence>
<dbReference type="GO" id="GO:0003700">
    <property type="term" value="F:DNA-binding transcription factor activity"/>
    <property type="evidence" value="ECO:0007669"/>
    <property type="project" value="InterPro"/>
</dbReference>
<evidence type="ECO:0000256" key="6">
    <source>
        <dbReference type="ARBA" id="ARBA00023125"/>
    </source>
</evidence>
<dbReference type="GO" id="GO:0000156">
    <property type="term" value="F:phosphorelay response regulator activity"/>
    <property type="evidence" value="ECO:0007669"/>
    <property type="project" value="TreeGrafter"/>
</dbReference>
<dbReference type="AlphaFoldDB" id="A0A023WXU1"/>
<dbReference type="Proteomes" id="UP000025238">
    <property type="component" value="Chromosome"/>
</dbReference>
<dbReference type="PROSITE" id="PS50110">
    <property type="entry name" value="RESPONSE_REGULATORY"/>
    <property type="match status" value="1"/>
</dbReference>
<dbReference type="SMART" id="SM00448">
    <property type="entry name" value="REC"/>
    <property type="match status" value="1"/>
</dbReference>
<dbReference type="PIRSF" id="PIRSF006171">
    <property type="entry name" value="RR_citrat_malat"/>
    <property type="match status" value="1"/>
</dbReference>
<feature type="domain" description="Response regulatory" evidence="11">
    <location>
        <begin position="6"/>
        <end position="122"/>
    </location>
</feature>
<comment type="subcellular location">
    <subcellularLocation>
        <location evidence="1 9">Cytoplasm</location>
    </subcellularLocation>
</comment>
<dbReference type="OrthoDB" id="9802426at2"/>
<evidence type="ECO:0000256" key="7">
    <source>
        <dbReference type="ARBA" id="ARBA00023159"/>
    </source>
</evidence>
<evidence type="ECO:0000256" key="3">
    <source>
        <dbReference type="ARBA" id="ARBA00022553"/>
    </source>
</evidence>
<dbReference type="SUPFAM" id="SSF52172">
    <property type="entry name" value="CheY-like"/>
    <property type="match status" value="1"/>
</dbReference>
<dbReference type="Pfam" id="PF00072">
    <property type="entry name" value="Response_reg"/>
    <property type="match status" value="1"/>
</dbReference>
<dbReference type="GO" id="GO:0005737">
    <property type="term" value="C:cytoplasm"/>
    <property type="evidence" value="ECO:0007669"/>
    <property type="project" value="UniProtKB-SubCell"/>
</dbReference>